<dbReference type="GeneID" id="20193645"/>
<evidence type="ECO:0000313" key="2">
    <source>
        <dbReference type="EMBL" id="ETM97170.1"/>
    </source>
</evidence>
<keyword evidence="1" id="KW-1133">Transmembrane helix</keyword>
<sequence>DRTRNSSARLASPENSAVIAPATSVLYFATYALLMLRTCSAGLSTRMLMNVVSSVPMRPSPALYNASASAAAFALVWMDALKSTTSPRIAVRITFFKSPLNSPLKTFTRSSPYFSWNVFFRSAISAFERAITTG</sequence>
<dbReference type="EMBL" id="KI670214">
    <property type="protein sequence ID" value="ETM97170.1"/>
    <property type="molecule type" value="Genomic_DNA"/>
</dbReference>
<feature type="transmembrane region" description="Helical" evidence="1">
    <location>
        <begin position="25"/>
        <end position="43"/>
    </location>
</feature>
<dbReference type="AlphaFoldDB" id="W2P910"/>
<reference evidence="2 3" key="2">
    <citation type="submission" date="2013-11" db="EMBL/GenBank/DDBJ databases">
        <title>The Genome Sequence of Phytophthora parasitica INRA-310.</title>
        <authorList>
            <consortium name="The Broad Institute Genomics Platform"/>
            <person name="Russ C."/>
            <person name="Tyler B."/>
            <person name="Panabieres F."/>
            <person name="Shan W."/>
            <person name="Tripathy S."/>
            <person name="Grunwald N."/>
            <person name="Machado M."/>
            <person name="Johnson C.S."/>
            <person name="Arredondo F."/>
            <person name="Hong C."/>
            <person name="Coffey M."/>
            <person name="Young S.K."/>
            <person name="Zeng Q."/>
            <person name="Gargeya S."/>
            <person name="Fitzgerald M."/>
            <person name="Abouelleil A."/>
            <person name="Alvarado L."/>
            <person name="Chapman S.B."/>
            <person name="Gainer-Dewar J."/>
            <person name="Goldberg J."/>
            <person name="Griggs A."/>
            <person name="Gujja S."/>
            <person name="Hansen M."/>
            <person name="Howarth C."/>
            <person name="Imamovic A."/>
            <person name="Ireland A."/>
            <person name="Larimer J."/>
            <person name="McCowan C."/>
            <person name="Murphy C."/>
            <person name="Pearson M."/>
            <person name="Poon T.W."/>
            <person name="Priest M."/>
            <person name="Roberts A."/>
            <person name="Saif S."/>
            <person name="Shea T."/>
            <person name="Sykes S."/>
            <person name="Wortman J."/>
            <person name="Nusbaum C."/>
            <person name="Birren B."/>
        </authorList>
    </citation>
    <scope>NUCLEOTIDE SEQUENCE [LARGE SCALE GENOMIC DNA]</scope>
    <source>
        <strain evidence="2 3">INRA-310</strain>
    </source>
</reference>
<evidence type="ECO:0000313" key="3">
    <source>
        <dbReference type="Proteomes" id="UP000018817"/>
    </source>
</evidence>
<reference evidence="3" key="1">
    <citation type="submission" date="2011-12" db="EMBL/GenBank/DDBJ databases">
        <authorList>
            <consortium name="The Broad Institute Genome Sequencing Platform"/>
            <person name="Russ C."/>
            <person name="Tyler B."/>
            <person name="Panabieres F."/>
            <person name="Shan W."/>
            <person name="Tripathy S."/>
            <person name="Grunwald N."/>
            <person name="Machado M."/>
            <person name="Young S.K."/>
            <person name="Zeng Q."/>
            <person name="Gargeya S."/>
            <person name="Fitzgerald M."/>
            <person name="Haas B."/>
            <person name="Abouelleil A."/>
            <person name="Alvarado L."/>
            <person name="Arachchi H.M."/>
            <person name="Berlin A."/>
            <person name="Chapman S.B."/>
            <person name="Gearin G."/>
            <person name="Goldberg J."/>
            <person name="Griggs A."/>
            <person name="Gujja S."/>
            <person name="Hansen M."/>
            <person name="Heiman D."/>
            <person name="Howarth C."/>
            <person name="Larimer J."/>
            <person name="Lui A."/>
            <person name="MacDonald P.J.P."/>
            <person name="McCowen C."/>
            <person name="Montmayeur A."/>
            <person name="Murphy C."/>
            <person name="Neiman D."/>
            <person name="Pearson M."/>
            <person name="Priest M."/>
            <person name="Roberts A."/>
            <person name="Saif S."/>
            <person name="Shea T."/>
            <person name="Sisk P."/>
            <person name="Stolte C."/>
            <person name="Sykes S."/>
            <person name="Wortman J."/>
            <person name="Nusbaum C."/>
            <person name="Birren B."/>
        </authorList>
    </citation>
    <scope>NUCLEOTIDE SEQUENCE [LARGE SCALE GENOMIC DNA]</scope>
    <source>
        <strain evidence="3">INRA-310</strain>
    </source>
</reference>
<evidence type="ECO:0000256" key="1">
    <source>
        <dbReference type="SAM" id="Phobius"/>
    </source>
</evidence>
<protein>
    <submittedName>
        <fullName evidence="2">Uncharacterized protein</fullName>
    </submittedName>
</protein>
<keyword evidence="1" id="KW-0812">Transmembrane</keyword>
<accession>W2P910</accession>
<keyword evidence="1" id="KW-0472">Membrane</keyword>
<feature type="non-terminal residue" evidence="2">
    <location>
        <position position="1"/>
    </location>
</feature>
<organism evidence="2 3">
    <name type="scientific">Phytophthora nicotianae (strain INRA-310)</name>
    <name type="common">Phytophthora parasitica</name>
    <dbReference type="NCBI Taxonomy" id="761204"/>
    <lineage>
        <taxon>Eukaryota</taxon>
        <taxon>Sar</taxon>
        <taxon>Stramenopiles</taxon>
        <taxon>Oomycota</taxon>
        <taxon>Peronosporomycetes</taxon>
        <taxon>Peronosporales</taxon>
        <taxon>Peronosporaceae</taxon>
        <taxon>Phytophthora</taxon>
    </lineage>
</organism>
<gene>
    <name evidence="2" type="ORF">PPTG_25046</name>
</gene>
<dbReference type="RefSeq" id="XP_008917533.1">
    <property type="nucleotide sequence ID" value="XM_008919285.1"/>
</dbReference>
<dbReference type="VEuPathDB" id="FungiDB:PPTG_25046"/>
<proteinExistence type="predicted"/>
<name>W2P910_PHYN3</name>
<dbReference type="Proteomes" id="UP000018817">
    <property type="component" value="Unassembled WGS sequence"/>
</dbReference>